<keyword evidence="3" id="KW-1185">Reference proteome</keyword>
<organism evidence="2 3">
    <name type="scientific">Clostridium oceanicum</name>
    <dbReference type="NCBI Taxonomy" id="1543"/>
    <lineage>
        <taxon>Bacteria</taxon>
        <taxon>Bacillati</taxon>
        <taxon>Bacillota</taxon>
        <taxon>Clostridia</taxon>
        <taxon>Eubacteriales</taxon>
        <taxon>Clostridiaceae</taxon>
        <taxon>Clostridium</taxon>
    </lineage>
</organism>
<dbReference type="EMBL" id="BAAACG010000006">
    <property type="protein sequence ID" value="GAA0735141.1"/>
    <property type="molecule type" value="Genomic_DNA"/>
</dbReference>
<accession>A0ABN1JBM4</accession>
<dbReference type="RefSeq" id="WP_343759191.1">
    <property type="nucleotide sequence ID" value="NZ_BAAACG010000006.1"/>
</dbReference>
<name>A0ABN1JBM4_9CLOT</name>
<proteinExistence type="predicted"/>
<sequence length="72" mass="8355">MKKMDEMELYITSKSMKIAYAYTTIFLIIWSIYNYFKYSEAGLPLLLFITQSVVINVSSLILKKKMGGKSEE</sequence>
<comment type="caution">
    <text evidence="2">The sequence shown here is derived from an EMBL/GenBank/DDBJ whole genome shotgun (WGS) entry which is preliminary data.</text>
</comment>
<feature type="transmembrane region" description="Helical" evidence="1">
    <location>
        <begin position="42"/>
        <end position="62"/>
    </location>
</feature>
<evidence type="ECO:0008006" key="4">
    <source>
        <dbReference type="Google" id="ProtNLM"/>
    </source>
</evidence>
<gene>
    <name evidence="2" type="ORF">GCM10008906_08400</name>
</gene>
<evidence type="ECO:0000313" key="3">
    <source>
        <dbReference type="Proteomes" id="UP001501510"/>
    </source>
</evidence>
<reference evidence="2 3" key="1">
    <citation type="journal article" date="2019" name="Int. J. Syst. Evol. Microbiol.">
        <title>The Global Catalogue of Microorganisms (GCM) 10K type strain sequencing project: providing services to taxonomists for standard genome sequencing and annotation.</title>
        <authorList>
            <consortium name="The Broad Institute Genomics Platform"/>
            <consortium name="The Broad Institute Genome Sequencing Center for Infectious Disease"/>
            <person name="Wu L."/>
            <person name="Ma J."/>
        </authorList>
    </citation>
    <scope>NUCLEOTIDE SEQUENCE [LARGE SCALE GENOMIC DNA]</scope>
    <source>
        <strain evidence="2 3">JCM 1407</strain>
    </source>
</reference>
<feature type="transmembrane region" description="Helical" evidence="1">
    <location>
        <begin position="20"/>
        <end position="36"/>
    </location>
</feature>
<keyword evidence="1" id="KW-1133">Transmembrane helix</keyword>
<evidence type="ECO:0000256" key="1">
    <source>
        <dbReference type="SAM" id="Phobius"/>
    </source>
</evidence>
<evidence type="ECO:0000313" key="2">
    <source>
        <dbReference type="EMBL" id="GAA0735141.1"/>
    </source>
</evidence>
<protein>
    <recommendedName>
        <fullName evidence="4">Group-specific protein</fullName>
    </recommendedName>
</protein>
<dbReference type="Proteomes" id="UP001501510">
    <property type="component" value="Unassembled WGS sequence"/>
</dbReference>
<keyword evidence="1" id="KW-0812">Transmembrane</keyword>
<keyword evidence="1" id="KW-0472">Membrane</keyword>